<dbReference type="RefSeq" id="WP_184939876.1">
    <property type="nucleotide sequence ID" value="NZ_JACHJV010000001.1"/>
</dbReference>
<dbReference type="Gene3D" id="3.30.1330.40">
    <property type="entry name" value="RutC-like"/>
    <property type="match status" value="1"/>
</dbReference>
<dbReference type="SUPFAM" id="SSF55298">
    <property type="entry name" value="YjgF-like"/>
    <property type="match status" value="1"/>
</dbReference>
<comment type="caution">
    <text evidence="2">The sequence shown here is derived from an EMBL/GenBank/DDBJ whole genome shotgun (WGS) entry which is preliminary data.</text>
</comment>
<protein>
    <submittedName>
        <fullName evidence="2">Enamine deaminase RidA (YjgF/YER057c/UK114 family)</fullName>
    </submittedName>
</protein>
<gene>
    <name evidence="2" type="ORF">FHR34_005523</name>
</gene>
<evidence type="ECO:0000256" key="1">
    <source>
        <dbReference type="ARBA" id="ARBA00010552"/>
    </source>
</evidence>
<evidence type="ECO:0000313" key="3">
    <source>
        <dbReference type="Proteomes" id="UP000540506"/>
    </source>
</evidence>
<dbReference type="EMBL" id="JACHJV010000001">
    <property type="protein sequence ID" value="MBB4926530.1"/>
    <property type="molecule type" value="Genomic_DNA"/>
</dbReference>
<dbReference type="InterPro" id="IPR006175">
    <property type="entry name" value="YjgF/YER057c/UK114"/>
</dbReference>
<dbReference type="PANTHER" id="PTHR11803">
    <property type="entry name" value="2-IMINOBUTANOATE/2-IMINOPROPANOATE DEAMINASE RIDA"/>
    <property type="match status" value="1"/>
</dbReference>
<reference evidence="2 3" key="1">
    <citation type="submission" date="2020-08" db="EMBL/GenBank/DDBJ databases">
        <title>Sequencing the genomes of 1000 actinobacteria strains.</title>
        <authorList>
            <person name="Klenk H.-P."/>
        </authorList>
    </citation>
    <scope>NUCLEOTIDE SEQUENCE [LARGE SCALE GENOMIC DNA]</scope>
    <source>
        <strain evidence="2 3">DSM 41654</strain>
    </source>
</reference>
<dbReference type="AlphaFoldDB" id="A0A7W7R6V5"/>
<dbReference type="GO" id="GO:0005829">
    <property type="term" value="C:cytosol"/>
    <property type="evidence" value="ECO:0007669"/>
    <property type="project" value="TreeGrafter"/>
</dbReference>
<sequence>MSENIHVLAPAGVAPGNGYSQVAWGTGRLIAVSGQVALDEHGELVGAGDPAAQAKQVFEKIRRCLAEAGAGFDDVIKLTFFLTDVAHLPAIREARDAVIDITRPPASSAVAVAALFRPEFLFEIEALAVVPVTVGQG</sequence>
<dbReference type="Pfam" id="PF01042">
    <property type="entry name" value="Ribonuc_L-PSP"/>
    <property type="match status" value="1"/>
</dbReference>
<keyword evidence="3" id="KW-1185">Reference proteome</keyword>
<name>A0A7W7R6V5_KITKI</name>
<dbReference type="Proteomes" id="UP000540506">
    <property type="component" value="Unassembled WGS sequence"/>
</dbReference>
<evidence type="ECO:0000313" key="2">
    <source>
        <dbReference type="EMBL" id="MBB4926530.1"/>
    </source>
</evidence>
<dbReference type="GO" id="GO:0019239">
    <property type="term" value="F:deaminase activity"/>
    <property type="evidence" value="ECO:0007669"/>
    <property type="project" value="TreeGrafter"/>
</dbReference>
<dbReference type="InterPro" id="IPR035959">
    <property type="entry name" value="RutC-like_sf"/>
</dbReference>
<organism evidence="2 3">
    <name type="scientific">Kitasatospora kifunensis</name>
    <name type="common">Streptomyces kifunensis</name>
    <dbReference type="NCBI Taxonomy" id="58351"/>
    <lineage>
        <taxon>Bacteria</taxon>
        <taxon>Bacillati</taxon>
        <taxon>Actinomycetota</taxon>
        <taxon>Actinomycetes</taxon>
        <taxon>Kitasatosporales</taxon>
        <taxon>Streptomycetaceae</taxon>
        <taxon>Kitasatospora</taxon>
    </lineage>
</organism>
<dbReference type="CDD" id="cd00448">
    <property type="entry name" value="YjgF_YER057c_UK114_family"/>
    <property type="match status" value="1"/>
</dbReference>
<comment type="similarity">
    <text evidence="1">Belongs to the RutC family.</text>
</comment>
<accession>A0A7W7R6V5</accession>
<dbReference type="PANTHER" id="PTHR11803:SF58">
    <property type="entry name" value="PROTEIN HMF1-RELATED"/>
    <property type="match status" value="1"/>
</dbReference>
<proteinExistence type="inferred from homology"/>